<organism evidence="2 3">
    <name type="scientific">Miscanthus lutarioriparius</name>
    <dbReference type="NCBI Taxonomy" id="422564"/>
    <lineage>
        <taxon>Eukaryota</taxon>
        <taxon>Viridiplantae</taxon>
        <taxon>Streptophyta</taxon>
        <taxon>Embryophyta</taxon>
        <taxon>Tracheophyta</taxon>
        <taxon>Spermatophyta</taxon>
        <taxon>Magnoliopsida</taxon>
        <taxon>Liliopsida</taxon>
        <taxon>Poales</taxon>
        <taxon>Poaceae</taxon>
        <taxon>PACMAD clade</taxon>
        <taxon>Panicoideae</taxon>
        <taxon>Andropogonodae</taxon>
        <taxon>Andropogoneae</taxon>
        <taxon>Saccharinae</taxon>
        <taxon>Miscanthus</taxon>
    </lineage>
</organism>
<gene>
    <name evidence="2" type="ORF">NCGR_LOCUS60517</name>
</gene>
<feature type="compositionally biased region" description="Polar residues" evidence="1">
    <location>
        <begin position="295"/>
        <end position="304"/>
    </location>
</feature>
<name>A0A811S4E8_9POAL</name>
<feature type="region of interest" description="Disordered" evidence="1">
    <location>
        <begin position="282"/>
        <end position="325"/>
    </location>
</feature>
<dbReference type="EMBL" id="CAJGYO010000018">
    <property type="protein sequence ID" value="CAD6336419.1"/>
    <property type="molecule type" value="Genomic_DNA"/>
</dbReference>
<evidence type="ECO:0000313" key="2">
    <source>
        <dbReference type="EMBL" id="CAD6336419.1"/>
    </source>
</evidence>
<dbReference type="OrthoDB" id="1932595at2759"/>
<evidence type="ECO:0000256" key="1">
    <source>
        <dbReference type="SAM" id="MobiDB-lite"/>
    </source>
</evidence>
<accession>A0A811S4E8</accession>
<keyword evidence="3" id="KW-1185">Reference proteome</keyword>
<sequence>MGGWSKENAEQTLSLWRDTLPLGHCIPDTIKKAQKIIRDLGLTYIKIDACVNDCMLFRGPLADMDTCPTCGESRWKKDDTNSDEIGESSESGGAKKRTLCKVLRYFPLTPRLQRLYMSKETSSLMRWHKEELVSDGKMRHPADSLAWKHVNDRYKWFDSDPQKNICESLLGTLLELQGKCKDSEKARLDMQHLGIRPDQHLVLKKGKYTLPPALYSLGKDDKEIMCKFLHGVKFPDGYAANIRRCVDVNGCKLSGLKTHDLHSTLQNNASTQVAPIIEEEDETGGHENENEDGLQETQPGSVVTVQKGLPAPTRSTRSTAPSSRTLFNENTTNVTASKRYITSQQLMNRTRNNPKRRKEM</sequence>
<dbReference type="PANTHER" id="PTHR10775:SF177">
    <property type="entry name" value="TNP2, PARTIAL"/>
    <property type="match status" value="1"/>
</dbReference>
<proteinExistence type="predicted"/>
<dbReference type="AlphaFoldDB" id="A0A811S4E8"/>
<evidence type="ECO:0000313" key="3">
    <source>
        <dbReference type="Proteomes" id="UP000604825"/>
    </source>
</evidence>
<protein>
    <submittedName>
        <fullName evidence="2">Uncharacterized protein</fullName>
    </submittedName>
</protein>
<comment type="caution">
    <text evidence="2">The sequence shown here is derived from an EMBL/GenBank/DDBJ whole genome shotgun (WGS) entry which is preliminary data.</text>
</comment>
<reference evidence="2" key="1">
    <citation type="submission" date="2020-10" db="EMBL/GenBank/DDBJ databases">
        <authorList>
            <person name="Han B."/>
            <person name="Lu T."/>
            <person name="Zhao Q."/>
            <person name="Huang X."/>
            <person name="Zhao Y."/>
        </authorList>
    </citation>
    <scope>NUCLEOTIDE SEQUENCE</scope>
</reference>
<feature type="compositionally biased region" description="Low complexity" evidence="1">
    <location>
        <begin position="310"/>
        <end position="325"/>
    </location>
</feature>
<dbReference type="Proteomes" id="UP000604825">
    <property type="component" value="Unassembled WGS sequence"/>
</dbReference>
<dbReference type="PANTHER" id="PTHR10775">
    <property type="entry name" value="OS08G0208400 PROTEIN"/>
    <property type="match status" value="1"/>
</dbReference>